<dbReference type="PANTHER" id="PTHR48249:SF3">
    <property type="entry name" value="MEDIATOR OF RNA POLYMERASE II TRANSCRIPTION SUBUNIT 13"/>
    <property type="match status" value="1"/>
</dbReference>
<accession>A0A914SET4</accession>
<keyword evidence="5 9" id="KW-0805">Transcription regulation</keyword>
<reference evidence="12" key="1">
    <citation type="submission" date="2022-11" db="UniProtKB">
        <authorList>
            <consortium name="WormBaseParasite"/>
        </authorList>
    </citation>
    <scope>IDENTIFICATION</scope>
</reference>
<evidence type="ECO:0000256" key="4">
    <source>
        <dbReference type="ARBA" id="ARBA00022491"/>
    </source>
</evidence>
<dbReference type="Proteomes" id="UP000887564">
    <property type="component" value="Unplaced"/>
</dbReference>
<keyword evidence="7 9" id="KW-0804">Transcription</keyword>
<sequence>LEPEAHLRIFPSSFQHDERFVKNARYRTLTTPDDCSCTHILVFPTSPELNVKDLISNASGPPPQSAGFRVGGNTGIPSEYAGERFLSQGDDISSFGAKSSETSHHQLDSQATVDVLRYVLETYNALSWLNMDFVTGERRSCLPVHIQALMRLCNTANRLIN</sequence>
<dbReference type="GO" id="GO:0016592">
    <property type="term" value="C:mediator complex"/>
    <property type="evidence" value="ECO:0007669"/>
    <property type="project" value="InterPro"/>
</dbReference>
<name>A0A914SET4_PAREQ</name>
<dbReference type="GO" id="GO:0003713">
    <property type="term" value="F:transcription coactivator activity"/>
    <property type="evidence" value="ECO:0007669"/>
    <property type="project" value="TreeGrafter"/>
</dbReference>
<comment type="similarity">
    <text evidence="2 9">Belongs to the Mediator complex subunit 13 family.</text>
</comment>
<keyword evidence="11" id="KW-1185">Reference proteome</keyword>
<organism evidence="11 12">
    <name type="scientific">Parascaris equorum</name>
    <name type="common">Equine roundworm</name>
    <dbReference type="NCBI Taxonomy" id="6256"/>
    <lineage>
        <taxon>Eukaryota</taxon>
        <taxon>Metazoa</taxon>
        <taxon>Ecdysozoa</taxon>
        <taxon>Nematoda</taxon>
        <taxon>Chromadorea</taxon>
        <taxon>Rhabditida</taxon>
        <taxon>Spirurina</taxon>
        <taxon>Ascaridomorpha</taxon>
        <taxon>Ascaridoidea</taxon>
        <taxon>Ascarididae</taxon>
        <taxon>Parascaris</taxon>
    </lineage>
</organism>
<evidence type="ECO:0000256" key="8">
    <source>
        <dbReference type="ARBA" id="ARBA00023242"/>
    </source>
</evidence>
<dbReference type="PANTHER" id="PTHR48249">
    <property type="entry name" value="MEDIATOR OF RNA POLYMERASE II TRANSCRIPTION SUBUNIT 13"/>
    <property type="match status" value="1"/>
</dbReference>
<dbReference type="GO" id="GO:0045944">
    <property type="term" value="P:positive regulation of transcription by RNA polymerase II"/>
    <property type="evidence" value="ECO:0007669"/>
    <property type="project" value="TreeGrafter"/>
</dbReference>
<keyword evidence="8 9" id="KW-0539">Nucleus</keyword>
<evidence type="ECO:0000313" key="11">
    <source>
        <dbReference type="Proteomes" id="UP000887564"/>
    </source>
</evidence>
<evidence type="ECO:0000256" key="6">
    <source>
        <dbReference type="ARBA" id="ARBA00023159"/>
    </source>
</evidence>
<dbReference type="Pfam" id="PF06333">
    <property type="entry name" value="Med13_C"/>
    <property type="match status" value="2"/>
</dbReference>
<protein>
    <recommendedName>
        <fullName evidence="3 9">Mediator of RNA polymerase II transcription subunit 13</fullName>
    </recommendedName>
</protein>
<dbReference type="InterPro" id="IPR009401">
    <property type="entry name" value="Med13_C"/>
</dbReference>
<dbReference type="WBParaSite" id="PEQ_0001254601-mRNA-1">
    <property type="protein sequence ID" value="PEQ_0001254601-mRNA-1"/>
    <property type="gene ID" value="PEQ_0001254601"/>
</dbReference>
<comment type="subcellular location">
    <subcellularLocation>
        <location evidence="1 9">Nucleus</location>
    </subcellularLocation>
</comment>
<dbReference type="AlphaFoldDB" id="A0A914SET4"/>
<feature type="domain" description="Mediator complex subunit Med13 C-terminal" evidence="10">
    <location>
        <begin position="1"/>
        <end position="51"/>
    </location>
</feature>
<evidence type="ECO:0000256" key="7">
    <source>
        <dbReference type="ARBA" id="ARBA00023163"/>
    </source>
</evidence>
<evidence type="ECO:0000256" key="5">
    <source>
        <dbReference type="ARBA" id="ARBA00023015"/>
    </source>
</evidence>
<evidence type="ECO:0000256" key="2">
    <source>
        <dbReference type="ARBA" id="ARBA00009354"/>
    </source>
</evidence>
<evidence type="ECO:0000256" key="9">
    <source>
        <dbReference type="RuleBase" id="RU364134"/>
    </source>
</evidence>
<evidence type="ECO:0000256" key="3">
    <source>
        <dbReference type="ARBA" id="ARBA00019618"/>
    </source>
</evidence>
<proteinExistence type="inferred from homology"/>
<dbReference type="InterPro" id="IPR051139">
    <property type="entry name" value="Mediator_complx_sub13"/>
</dbReference>
<evidence type="ECO:0000256" key="1">
    <source>
        <dbReference type="ARBA" id="ARBA00004123"/>
    </source>
</evidence>
<evidence type="ECO:0000259" key="10">
    <source>
        <dbReference type="Pfam" id="PF06333"/>
    </source>
</evidence>
<keyword evidence="4 9" id="KW-0678">Repressor</keyword>
<evidence type="ECO:0000313" key="12">
    <source>
        <dbReference type="WBParaSite" id="PEQ_0001254601-mRNA-1"/>
    </source>
</evidence>
<feature type="domain" description="Mediator complex subunit Med13 C-terminal" evidence="10">
    <location>
        <begin position="101"/>
        <end position="149"/>
    </location>
</feature>
<keyword evidence="6 9" id="KW-0010">Activator</keyword>
<comment type="subunit">
    <text evidence="9">Component of the Mediator complex.</text>
</comment>
<comment type="function">
    <text evidence="9">Component of the Mediator complex, a coactivator involved in regulated transcription of nearly all RNA polymerase II-dependent genes. Mediator functions as a bridge to convey information from gene-specific regulatory proteins to the basal RNA polymerase II transcription machinery. Mediator is recruited to promoters by direct interactions with regulatory proteins and serves as a scaffold for the assembly of a functional preinitiation complex with RNA polymerase II and the general transcription factors.</text>
</comment>